<proteinExistence type="predicted"/>
<dbReference type="Gene3D" id="3.40.50.300">
    <property type="entry name" value="P-loop containing nucleotide triphosphate hydrolases"/>
    <property type="match status" value="1"/>
</dbReference>
<comment type="caution">
    <text evidence="1">The sequence shown here is derived from an EMBL/GenBank/DDBJ whole genome shotgun (WGS) entry which is preliminary data.</text>
</comment>
<protein>
    <submittedName>
        <fullName evidence="1">Sulfotransferase</fullName>
    </submittedName>
</protein>
<dbReference type="AlphaFoldDB" id="A0A929FBJ2"/>
<dbReference type="InterPro" id="IPR027417">
    <property type="entry name" value="P-loop_NTPase"/>
</dbReference>
<dbReference type="Pfam" id="PF13469">
    <property type="entry name" value="Sulfotransfer_3"/>
    <property type="match status" value="1"/>
</dbReference>
<organism evidence="1 2">
    <name type="scientific">Leptolyngbya cf. ectocarpi LEGE 11479</name>
    <dbReference type="NCBI Taxonomy" id="1828722"/>
    <lineage>
        <taxon>Bacteria</taxon>
        <taxon>Bacillati</taxon>
        <taxon>Cyanobacteriota</taxon>
        <taxon>Cyanophyceae</taxon>
        <taxon>Leptolyngbyales</taxon>
        <taxon>Leptolyngbyaceae</taxon>
        <taxon>Leptolyngbya group</taxon>
        <taxon>Leptolyngbya</taxon>
    </lineage>
</organism>
<dbReference type="RefSeq" id="WP_193994959.1">
    <property type="nucleotide sequence ID" value="NZ_JADEXP010000226.1"/>
</dbReference>
<evidence type="ECO:0000313" key="2">
    <source>
        <dbReference type="Proteomes" id="UP000615026"/>
    </source>
</evidence>
<dbReference type="EMBL" id="JADEXP010000226">
    <property type="protein sequence ID" value="MBE9069039.1"/>
    <property type="molecule type" value="Genomic_DNA"/>
</dbReference>
<accession>A0A929FBJ2</accession>
<dbReference type="SUPFAM" id="SSF52540">
    <property type="entry name" value="P-loop containing nucleoside triphosphate hydrolases"/>
    <property type="match status" value="1"/>
</dbReference>
<reference evidence="1" key="1">
    <citation type="submission" date="2020-10" db="EMBL/GenBank/DDBJ databases">
        <authorList>
            <person name="Castelo-Branco R."/>
            <person name="Eusebio N."/>
            <person name="Adriana R."/>
            <person name="Vieira A."/>
            <person name="Brugerolle De Fraissinette N."/>
            <person name="Rezende De Castro R."/>
            <person name="Schneider M.P."/>
            <person name="Vasconcelos V."/>
            <person name="Leao P.N."/>
        </authorList>
    </citation>
    <scope>NUCLEOTIDE SEQUENCE</scope>
    <source>
        <strain evidence="1">LEGE 11479</strain>
    </source>
</reference>
<keyword evidence="2" id="KW-1185">Reference proteome</keyword>
<name>A0A929FBJ2_LEPEC</name>
<sequence length="283" mass="32784">MGSDSRVNQKVIFMCGASHSGSTLLGLILGSHSQCFYIGEATKTRFLNLPSKPPKKQNCKICGTNCPMWKDFIVDPDSDIYEQIAIRTQKPVLIDSTKEPSWVKQQIEVLEKTTAEIYLIFLQRDGRAVLNSVLRKYPEKSIDQHIDEWLERIHAAQRLFDDFRHTKLTVRYELLATQADAIIAKTANVLKLSHQPEMLQFYLTEHHPLGGNNGTQFLVAKAQMKDLEQSFIDLPKDRYRYYNTHPVGVALDLRWMDELEPYALRRFEERAGKMNELFCWDPY</sequence>
<dbReference type="Proteomes" id="UP000615026">
    <property type="component" value="Unassembled WGS sequence"/>
</dbReference>
<gene>
    <name evidence="1" type="ORF">IQ260_20550</name>
</gene>
<evidence type="ECO:0000313" key="1">
    <source>
        <dbReference type="EMBL" id="MBE9069039.1"/>
    </source>
</evidence>